<dbReference type="EMBL" id="JBFOLJ010000001">
    <property type="protein sequence ID" value="KAL2557163.1"/>
    <property type="molecule type" value="Genomic_DNA"/>
</dbReference>
<comment type="caution">
    <text evidence="8">The sequence shown here is derived from an EMBL/GenBank/DDBJ whole genome shotgun (WGS) entry which is preliminary data.</text>
</comment>
<organism evidence="8 9">
    <name type="scientific">Forsythia ovata</name>
    <dbReference type="NCBI Taxonomy" id="205694"/>
    <lineage>
        <taxon>Eukaryota</taxon>
        <taxon>Viridiplantae</taxon>
        <taxon>Streptophyta</taxon>
        <taxon>Embryophyta</taxon>
        <taxon>Tracheophyta</taxon>
        <taxon>Spermatophyta</taxon>
        <taxon>Magnoliopsida</taxon>
        <taxon>eudicotyledons</taxon>
        <taxon>Gunneridae</taxon>
        <taxon>Pentapetalae</taxon>
        <taxon>asterids</taxon>
        <taxon>lamiids</taxon>
        <taxon>Lamiales</taxon>
        <taxon>Oleaceae</taxon>
        <taxon>Forsythieae</taxon>
        <taxon>Forsythia</taxon>
    </lineage>
</organism>
<evidence type="ECO:0000256" key="6">
    <source>
        <dbReference type="ARBA" id="ARBA00044504"/>
    </source>
</evidence>
<reference evidence="9" key="1">
    <citation type="submission" date="2024-07" db="EMBL/GenBank/DDBJ databases">
        <title>Two chromosome-level genome assemblies of Korean endemic species Abeliophyllum distichum and Forsythia ovata (Oleaceae).</title>
        <authorList>
            <person name="Jang H."/>
        </authorList>
    </citation>
    <scope>NUCLEOTIDE SEQUENCE [LARGE SCALE GENOMIC DNA]</scope>
</reference>
<dbReference type="Gene3D" id="1.20.1250.20">
    <property type="entry name" value="MFS general substrate transporter like domains"/>
    <property type="match status" value="1"/>
</dbReference>
<dbReference type="PANTHER" id="PTHR11654">
    <property type="entry name" value="OLIGOPEPTIDE TRANSPORTER-RELATED"/>
    <property type="match status" value="1"/>
</dbReference>
<sequence>MGKECIIASRDCEEKENNEKDHNLKAEKIRQVAMALVERERLKTATEYGLVVVPKVPMSVWWLIPQYLIFGLADVFTMVGLQEFFYDLKISVLLYTLVYLA</sequence>
<dbReference type="GO" id="GO:0016020">
    <property type="term" value="C:membrane"/>
    <property type="evidence" value="ECO:0007669"/>
    <property type="project" value="UniProtKB-SubCell"/>
</dbReference>
<keyword evidence="3 7" id="KW-0812">Transmembrane</keyword>
<keyword evidence="5 7" id="KW-0472">Membrane</keyword>
<keyword evidence="9" id="KW-1185">Reference proteome</keyword>
<comment type="subcellular location">
    <subcellularLocation>
        <location evidence="1">Membrane</location>
        <topology evidence="1">Multi-pass membrane protein</topology>
    </subcellularLocation>
</comment>
<name>A0ABD1X8F3_9LAMI</name>
<proteinExistence type="inferred from homology"/>
<evidence type="ECO:0000256" key="7">
    <source>
        <dbReference type="SAM" id="Phobius"/>
    </source>
</evidence>
<evidence type="ECO:0000313" key="9">
    <source>
        <dbReference type="Proteomes" id="UP001604277"/>
    </source>
</evidence>
<evidence type="ECO:0000313" key="8">
    <source>
        <dbReference type="EMBL" id="KAL2557163.1"/>
    </source>
</evidence>
<dbReference type="AlphaFoldDB" id="A0ABD1X8F3"/>
<dbReference type="InterPro" id="IPR036259">
    <property type="entry name" value="MFS_trans_sf"/>
</dbReference>
<accession>A0ABD1X8F3</accession>
<dbReference type="Pfam" id="PF00854">
    <property type="entry name" value="PTR2"/>
    <property type="match status" value="1"/>
</dbReference>
<evidence type="ECO:0000256" key="1">
    <source>
        <dbReference type="ARBA" id="ARBA00004141"/>
    </source>
</evidence>
<comment type="similarity">
    <text evidence="2">Belongs to the major facilitator superfamily. Proton-dependent oligopeptide transporter (POT/PTR) (TC 2.A.17) family.</text>
</comment>
<evidence type="ECO:0000256" key="2">
    <source>
        <dbReference type="ARBA" id="ARBA00005982"/>
    </source>
</evidence>
<gene>
    <name evidence="8" type="ORF">Fot_01902</name>
</gene>
<dbReference type="Proteomes" id="UP001604277">
    <property type="component" value="Unassembled WGS sequence"/>
</dbReference>
<protein>
    <submittedName>
        <fullName evidence="8">Uncharacterized protein</fullName>
    </submittedName>
</protein>
<evidence type="ECO:0000256" key="3">
    <source>
        <dbReference type="ARBA" id="ARBA00022692"/>
    </source>
</evidence>
<evidence type="ECO:0000256" key="4">
    <source>
        <dbReference type="ARBA" id="ARBA00022989"/>
    </source>
</evidence>
<feature type="transmembrane region" description="Helical" evidence="7">
    <location>
        <begin position="60"/>
        <end position="81"/>
    </location>
</feature>
<dbReference type="InterPro" id="IPR000109">
    <property type="entry name" value="POT_fam"/>
</dbReference>
<comment type="similarity">
    <text evidence="6">Belongs to the major facilitator superfamily. Phosphate:H(+) symporter (TC 2.A.1.9) family.</text>
</comment>
<keyword evidence="4 7" id="KW-1133">Transmembrane helix</keyword>
<evidence type="ECO:0000256" key="5">
    <source>
        <dbReference type="ARBA" id="ARBA00023136"/>
    </source>
</evidence>